<dbReference type="PROSITE" id="PS50043">
    <property type="entry name" value="HTH_LUXR_2"/>
    <property type="match status" value="1"/>
</dbReference>
<dbReference type="RefSeq" id="WP_379659311.1">
    <property type="nucleotide sequence ID" value="NZ_JBHUCO010000044.1"/>
</dbReference>
<dbReference type="Gene3D" id="1.10.10.10">
    <property type="entry name" value="Winged helix-like DNA-binding domain superfamily/Winged helix DNA-binding domain"/>
    <property type="match status" value="1"/>
</dbReference>
<proteinExistence type="predicted"/>
<comment type="caution">
    <text evidence="4">The sequence shown here is derived from an EMBL/GenBank/DDBJ whole genome shotgun (WGS) entry which is preliminary data.</text>
</comment>
<dbReference type="PANTHER" id="PTHR16305:SF35">
    <property type="entry name" value="TRANSCRIPTIONAL ACTIVATOR DOMAIN"/>
    <property type="match status" value="1"/>
</dbReference>
<dbReference type="InterPro" id="IPR036388">
    <property type="entry name" value="WH-like_DNA-bd_sf"/>
</dbReference>
<dbReference type="PANTHER" id="PTHR16305">
    <property type="entry name" value="TESTICULAR SOLUBLE ADENYLYL CYCLASE"/>
    <property type="match status" value="1"/>
</dbReference>
<name>A0ABW4F336_9PSEU</name>
<dbReference type="Pfam" id="PF13191">
    <property type="entry name" value="AAA_16"/>
    <property type="match status" value="1"/>
</dbReference>
<sequence>MHQVRCPSLVGRHAELAVLVDLLGAARRGAGTVVFLSGEAGIGKSRMAREVSAAAARAGLPAVVGRAVSGASSAPLRPFVEVTLALARRHGLPDRSELGPYAAVLGPLVPEWATGAPSASGPVLAEGLLRLLRLVAPRGCVVVLEDLHWADPETLAVLEYLGDHIADSGVLLLATLRSGEGDQAWAVSDALAARGCALPMPLTALDDAAVTEMVRACGLDPEAAAPVTAQADGVPLMVEELLGDYDTTIPGGSTTVPRSLADSVRRRVADLDPVDGNVLAAAELLGRRFDWRLVAEALELDTTTMTAAVASATGAGLLEPDGPGYRFRHALTQDAVLAGLSGPLQAEMAAALGGVLRHRSPDLPGEAALLAADLAELAGDPSAADLLARAGTRAARDGALDSADRLLSRGLALARPAATRVALADAVADVRCRAGDPDAAAAATAELMAELRSAPDETVRRRARLRLARAAAEAGRWELAEVQLAAAAVPNPHCPTEHGPDHGPLQHDPDAPEADLVRALVLLGRNSRTAAATLASGVVDPALAAGRPDVACEALQVVGRAERTADPDTALAAFEKAHAIAVAHDLPLGVLSALHELGTIDLFRTGRRDRLEAARAAAVAAGAVRLVVVLDLDLGASHLMNGDPEAARAAAASARDGAAALGFDQIHVIALGMVPCAAALRADRSGVERDIAAVPAGALDADADAEAGIWGFARGVCSLLSEDRAAAVRELETAFTLTTDAPEVRPLPWWGWWALLRAVEGRDAEAAIGALRTSPAVVNRPNAAFADLAEAVLAGRRGHGEQAAAVVTSFGPRELPWPWLRHLARRLVAEAALADGWGDPQTWAAEAGEFFDRFGTPAIADACRTLAASPQAGNPPVPDWLRRRGVTPREAEVLNLLGGGLTTTRELANTLVISPRTVEKHVEALCRKLDVRARGQLVALAARRTRDAPAWAAR</sequence>
<dbReference type="Proteomes" id="UP001597114">
    <property type="component" value="Unassembled WGS sequence"/>
</dbReference>
<evidence type="ECO:0000256" key="2">
    <source>
        <dbReference type="ARBA" id="ARBA00022840"/>
    </source>
</evidence>
<keyword evidence="5" id="KW-1185">Reference proteome</keyword>
<dbReference type="SUPFAM" id="SSF52540">
    <property type="entry name" value="P-loop containing nucleoside triphosphate hydrolases"/>
    <property type="match status" value="1"/>
</dbReference>
<evidence type="ECO:0000313" key="5">
    <source>
        <dbReference type="Proteomes" id="UP001597114"/>
    </source>
</evidence>
<evidence type="ECO:0000313" key="4">
    <source>
        <dbReference type="EMBL" id="MFD1522158.1"/>
    </source>
</evidence>
<keyword evidence="2" id="KW-0067">ATP-binding</keyword>
<dbReference type="InterPro" id="IPR041664">
    <property type="entry name" value="AAA_16"/>
</dbReference>
<dbReference type="InterPro" id="IPR000792">
    <property type="entry name" value="Tscrpt_reg_LuxR_C"/>
</dbReference>
<organism evidence="4 5">
    <name type="scientific">Pseudonocardia yunnanensis</name>
    <dbReference type="NCBI Taxonomy" id="58107"/>
    <lineage>
        <taxon>Bacteria</taxon>
        <taxon>Bacillati</taxon>
        <taxon>Actinomycetota</taxon>
        <taxon>Actinomycetes</taxon>
        <taxon>Pseudonocardiales</taxon>
        <taxon>Pseudonocardiaceae</taxon>
        <taxon>Pseudonocardia</taxon>
    </lineage>
</organism>
<evidence type="ECO:0000256" key="1">
    <source>
        <dbReference type="ARBA" id="ARBA00022741"/>
    </source>
</evidence>
<feature type="domain" description="HTH luxR-type" evidence="3">
    <location>
        <begin position="879"/>
        <end position="945"/>
    </location>
</feature>
<dbReference type="InterPro" id="IPR027417">
    <property type="entry name" value="P-loop_NTPase"/>
</dbReference>
<dbReference type="Pfam" id="PF00196">
    <property type="entry name" value="GerE"/>
    <property type="match status" value="1"/>
</dbReference>
<gene>
    <name evidence="4" type="ORF">ACFSJD_31995</name>
</gene>
<dbReference type="EMBL" id="JBHUCO010000044">
    <property type="protein sequence ID" value="MFD1522158.1"/>
    <property type="molecule type" value="Genomic_DNA"/>
</dbReference>
<dbReference type="SUPFAM" id="SSF46894">
    <property type="entry name" value="C-terminal effector domain of the bipartite response regulators"/>
    <property type="match status" value="1"/>
</dbReference>
<keyword evidence="1" id="KW-0547">Nucleotide-binding</keyword>
<accession>A0ABW4F336</accession>
<evidence type="ECO:0000259" key="3">
    <source>
        <dbReference type="PROSITE" id="PS50043"/>
    </source>
</evidence>
<protein>
    <submittedName>
        <fullName evidence="4">AAA family ATPase</fullName>
    </submittedName>
</protein>
<reference evidence="5" key="1">
    <citation type="journal article" date="2019" name="Int. J. Syst. Evol. Microbiol.">
        <title>The Global Catalogue of Microorganisms (GCM) 10K type strain sequencing project: providing services to taxonomists for standard genome sequencing and annotation.</title>
        <authorList>
            <consortium name="The Broad Institute Genomics Platform"/>
            <consortium name="The Broad Institute Genome Sequencing Center for Infectious Disease"/>
            <person name="Wu L."/>
            <person name="Ma J."/>
        </authorList>
    </citation>
    <scope>NUCLEOTIDE SEQUENCE [LARGE SCALE GENOMIC DNA]</scope>
    <source>
        <strain evidence="5">CCM 7043</strain>
    </source>
</reference>
<dbReference type="SMART" id="SM00421">
    <property type="entry name" value="HTH_LUXR"/>
    <property type="match status" value="1"/>
</dbReference>
<dbReference type="InterPro" id="IPR016032">
    <property type="entry name" value="Sig_transdc_resp-reg_C-effctor"/>
</dbReference>
<dbReference type="CDD" id="cd06170">
    <property type="entry name" value="LuxR_C_like"/>
    <property type="match status" value="1"/>
</dbReference>